<dbReference type="Pfam" id="PF08385">
    <property type="entry name" value="DHC_N1"/>
    <property type="match status" value="1"/>
</dbReference>
<dbReference type="GO" id="GO:0031223">
    <property type="term" value="P:auditory behavior"/>
    <property type="evidence" value="ECO:0007669"/>
    <property type="project" value="EnsemblMetazoa"/>
</dbReference>
<dbReference type="InterPro" id="IPR013594">
    <property type="entry name" value="Dynein_heavy_tail"/>
</dbReference>
<dbReference type="GO" id="GO:0045433">
    <property type="term" value="P:male courtship behavior, veined wing generated song production"/>
    <property type="evidence" value="ECO:0007669"/>
    <property type="project" value="EnsemblMetazoa"/>
</dbReference>
<proteinExistence type="predicted"/>
<dbReference type="AlphaFoldDB" id="A0A0Q5VZ99"/>
<feature type="domain" description="Dynein heavy chain tail" evidence="1">
    <location>
        <begin position="41"/>
        <end position="183"/>
    </location>
</feature>
<name>A0A0Q5VZ99_DROER</name>
<dbReference type="SMR" id="A0A0Q5VZ99"/>
<reference evidence="2 3" key="1">
    <citation type="journal article" date="2007" name="Nature">
        <title>Evolution of genes and genomes on the Drosophila phylogeny.</title>
        <authorList>
            <consortium name="Drosophila 12 Genomes Consortium"/>
            <person name="Clark A.G."/>
            <person name="Eisen M.B."/>
            <person name="Smith D.R."/>
            <person name="Bergman C.M."/>
            <person name="Oliver B."/>
            <person name="Markow T.A."/>
            <person name="Kaufman T.C."/>
            <person name="Kellis M."/>
            <person name="Gelbart W."/>
            <person name="Iyer V.N."/>
            <person name="Pollard D.A."/>
            <person name="Sackton T.B."/>
            <person name="Larracuente A.M."/>
            <person name="Singh N.D."/>
            <person name="Abad J.P."/>
            <person name="Abt D.N."/>
            <person name="Adryan B."/>
            <person name="Aguade M."/>
            <person name="Akashi H."/>
            <person name="Anderson W.W."/>
            <person name="Aquadro C.F."/>
            <person name="Ardell D.H."/>
            <person name="Arguello R."/>
            <person name="Artieri C.G."/>
            <person name="Barbash D.A."/>
            <person name="Barker D."/>
            <person name="Barsanti P."/>
            <person name="Batterham P."/>
            <person name="Batzoglou S."/>
            <person name="Begun D."/>
            <person name="Bhutkar A."/>
            <person name="Blanco E."/>
            <person name="Bosak S.A."/>
            <person name="Bradley R.K."/>
            <person name="Brand A.D."/>
            <person name="Brent M.R."/>
            <person name="Brooks A.N."/>
            <person name="Brown R.H."/>
            <person name="Butlin R.K."/>
            <person name="Caggese C."/>
            <person name="Calvi B.R."/>
            <person name="Bernardo de Carvalho A."/>
            <person name="Caspi A."/>
            <person name="Castrezana S."/>
            <person name="Celniker S.E."/>
            <person name="Chang J.L."/>
            <person name="Chapple C."/>
            <person name="Chatterji S."/>
            <person name="Chinwalla A."/>
            <person name="Civetta A."/>
            <person name="Clifton S.W."/>
            <person name="Comeron J.M."/>
            <person name="Costello J.C."/>
            <person name="Coyne J.A."/>
            <person name="Daub J."/>
            <person name="David R.G."/>
            <person name="Delcher A.L."/>
            <person name="Delehaunty K."/>
            <person name="Do C.B."/>
            <person name="Ebling H."/>
            <person name="Edwards K."/>
            <person name="Eickbush T."/>
            <person name="Evans J.D."/>
            <person name="Filipski A."/>
            <person name="Findeiss S."/>
            <person name="Freyhult E."/>
            <person name="Fulton L."/>
            <person name="Fulton R."/>
            <person name="Garcia A.C."/>
            <person name="Gardiner A."/>
            <person name="Garfield D.A."/>
            <person name="Garvin B.E."/>
            <person name="Gibson G."/>
            <person name="Gilbert D."/>
            <person name="Gnerre S."/>
            <person name="Godfrey J."/>
            <person name="Good R."/>
            <person name="Gotea V."/>
            <person name="Gravely B."/>
            <person name="Greenberg A.J."/>
            <person name="Griffiths-Jones S."/>
            <person name="Gross S."/>
            <person name="Guigo R."/>
            <person name="Gustafson E.A."/>
            <person name="Haerty W."/>
            <person name="Hahn M.W."/>
            <person name="Halligan D.L."/>
            <person name="Halpern A.L."/>
            <person name="Halter G.M."/>
            <person name="Han M.V."/>
            <person name="Heger A."/>
            <person name="Hillier L."/>
            <person name="Hinrichs A.S."/>
            <person name="Holmes I."/>
            <person name="Hoskins R.A."/>
            <person name="Hubisz M.J."/>
            <person name="Hultmark D."/>
            <person name="Huntley M.A."/>
            <person name="Jaffe D.B."/>
            <person name="Jagadeeshan S."/>
            <person name="Jeck W.R."/>
            <person name="Johnson J."/>
            <person name="Jones C.D."/>
            <person name="Jordan W.C."/>
            <person name="Karpen G.H."/>
            <person name="Kataoka E."/>
            <person name="Keightley P.D."/>
            <person name="Kheradpour P."/>
            <person name="Kirkness E.F."/>
            <person name="Koerich L.B."/>
            <person name="Kristiansen K."/>
            <person name="Kudrna D."/>
            <person name="Kulathinal R.J."/>
            <person name="Kumar S."/>
            <person name="Kwok R."/>
            <person name="Lander E."/>
            <person name="Langley C.H."/>
            <person name="Lapoint R."/>
            <person name="Lazzaro B.P."/>
            <person name="Lee S.J."/>
            <person name="Levesque L."/>
            <person name="Li R."/>
            <person name="Lin C.F."/>
            <person name="Lin M.F."/>
            <person name="Lindblad-Toh K."/>
            <person name="Llopart A."/>
            <person name="Long M."/>
            <person name="Low L."/>
            <person name="Lozovsky E."/>
            <person name="Lu J."/>
            <person name="Luo M."/>
            <person name="Machado C.A."/>
            <person name="Makalowski W."/>
            <person name="Marzo M."/>
            <person name="Matsuda M."/>
            <person name="Matzkin L."/>
            <person name="McAllister B."/>
            <person name="McBride C.S."/>
            <person name="McKernan B."/>
            <person name="McKernan K."/>
            <person name="Mendez-Lago M."/>
            <person name="Minx P."/>
            <person name="Mollenhauer M.U."/>
            <person name="Montooth K."/>
            <person name="Mount S.M."/>
            <person name="Mu X."/>
            <person name="Myers E."/>
            <person name="Negre B."/>
            <person name="Newfeld S."/>
            <person name="Nielsen R."/>
            <person name="Noor M.A."/>
            <person name="O'Grady P."/>
            <person name="Pachter L."/>
            <person name="Papaceit M."/>
            <person name="Parisi M.J."/>
            <person name="Parisi M."/>
            <person name="Parts L."/>
            <person name="Pedersen J.S."/>
            <person name="Pesole G."/>
            <person name="Phillippy A.M."/>
            <person name="Ponting C.P."/>
            <person name="Pop M."/>
            <person name="Porcelli D."/>
            <person name="Powell J.R."/>
            <person name="Prohaska S."/>
            <person name="Pruitt K."/>
            <person name="Puig M."/>
            <person name="Quesneville H."/>
            <person name="Ram K.R."/>
            <person name="Rand D."/>
            <person name="Rasmussen M.D."/>
            <person name="Reed L.K."/>
            <person name="Reenan R."/>
            <person name="Reily A."/>
            <person name="Remington K.A."/>
            <person name="Rieger T.T."/>
            <person name="Ritchie M.G."/>
            <person name="Robin C."/>
            <person name="Rogers Y.H."/>
            <person name="Rohde C."/>
            <person name="Rozas J."/>
            <person name="Rubenfield M.J."/>
            <person name="Ruiz A."/>
            <person name="Russo S."/>
            <person name="Salzberg S.L."/>
            <person name="Sanchez-Gracia A."/>
            <person name="Saranga D.J."/>
            <person name="Sato H."/>
            <person name="Schaeffer S.W."/>
            <person name="Schatz M.C."/>
            <person name="Schlenke T."/>
            <person name="Schwartz R."/>
            <person name="Segarra C."/>
            <person name="Singh R.S."/>
            <person name="Sirot L."/>
            <person name="Sirota M."/>
            <person name="Sisneros N.B."/>
            <person name="Smith C.D."/>
            <person name="Smith T.F."/>
            <person name="Spieth J."/>
            <person name="Stage D.E."/>
            <person name="Stark A."/>
            <person name="Stephan W."/>
            <person name="Strausberg R.L."/>
            <person name="Strempel S."/>
            <person name="Sturgill D."/>
            <person name="Sutton G."/>
            <person name="Sutton G.G."/>
            <person name="Tao W."/>
            <person name="Teichmann S."/>
            <person name="Tobari Y.N."/>
            <person name="Tomimura Y."/>
            <person name="Tsolas J.M."/>
            <person name="Valente V.L."/>
            <person name="Venter E."/>
            <person name="Venter J.C."/>
            <person name="Vicario S."/>
            <person name="Vieira F.G."/>
            <person name="Vilella A.J."/>
            <person name="Villasante A."/>
            <person name="Walenz B."/>
            <person name="Wang J."/>
            <person name="Wasserman M."/>
            <person name="Watts T."/>
            <person name="Wilson D."/>
            <person name="Wilson R.K."/>
            <person name="Wing R.A."/>
            <person name="Wolfner M.F."/>
            <person name="Wong A."/>
            <person name="Wong G.K."/>
            <person name="Wu C.I."/>
            <person name="Wu G."/>
            <person name="Yamamoto D."/>
            <person name="Yang H.P."/>
            <person name="Yang S.P."/>
            <person name="Yorke J.A."/>
            <person name="Yoshida K."/>
            <person name="Zdobnov E."/>
            <person name="Zhang P."/>
            <person name="Zhang Y."/>
            <person name="Zimin A.V."/>
            <person name="Baldwin J."/>
            <person name="Abdouelleil A."/>
            <person name="Abdulkadir J."/>
            <person name="Abebe A."/>
            <person name="Abera B."/>
            <person name="Abreu J."/>
            <person name="Acer S.C."/>
            <person name="Aftuck L."/>
            <person name="Alexander A."/>
            <person name="An P."/>
            <person name="Anderson E."/>
            <person name="Anderson S."/>
            <person name="Arachi H."/>
            <person name="Azer M."/>
            <person name="Bachantsang P."/>
            <person name="Barry A."/>
            <person name="Bayul T."/>
            <person name="Berlin A."/>
            <person name="Bessette D."/>
            <person name="Bloom T."/>
            <person name="Blye J."/>
            <person name="Boguslavskiy L."/>
            <person name="Bonnet C."/>
            <person name="Boukhgalter B."/>
            <person name="Bourzgui I."/>
            <person name="Brown A."/>
            <person name="Cahill P."/>
            <person name="Channer S."/>
            <person name="Cheshatsang Y."/>
            <person name="Chuda L."/>
            <person name="Citroen M."/>
            <person name="Collymore A."/>
            <person name="Cooke P."/>
            <person name="Costello M."/>
            <person name="D'Aco K."/>
            <person name="Daza R."/>
            <person name="De Haan G."/>
            <person name="DeGray S."/>
            <person name="DeMaso C."/>
            <person name="Dhargay N."/>
            <person name="Dooley K."/>
            <person name="Dooley E."/>
            <person name="Doricent M."/>
            <person name="Dorje P."/>
            <person name="Dorjee K."/>
            <person name="Dupes A."/>
            <person name="Elong R."/>
            <person name="Falk J."/>
            <person name="Farina A."/>
            <person name="Faro S."/>
            <person name="Ferguson D."/>
            <person name="Fisher S."/>
            <person name="Foley C.D."/>
            <person name="Franke A."/>
            <person name="Friedrich D."/>
            <person name="Gadbois L."/>
            <person name="Gearin G."/>
            <person name="Gearin C.R."/>
            <person name="Giannoukos G."/>
            <person name="Goode T."/>
            <person name="Graham J."/>
            <person name="Grandbois E."/>
            <person name="Grewal S."/>
            <person name="Gyaltsen K."/>
            <person name="Hafez N."/>
            <person name="Hagos B."/>
            <person name="Hall J."/>
            <person name="Henson C."/>
            <person name="Hollinger A."/>
            <person name="Honan T."/>
            <person name="Huard M.D."/>
            <person name="Hughes L."/>
            <person name="Hurhula B."/>
            <person name="Husby M.E."/>
            <person name="Kamat A."/>
            <person name="Kanga B."/>
            <person name="Kashin S."/>
            <person name="Khazanovich D."/>
            <person name="Kisner P."/>
            <person name="Lance K."/>
            <person name="Lara M."/>
            <person name="Lee W."/>
            <person name="Lennon N."/>
            <person name="Letendre F."/>
            <person name="LeVine R."/>
            <person name="Lipovsky A."/>
            <person name="Liu X."/>
            <person name="Liu J."/>
            <person name="Liu S."/>
            <person name="Lokyitsang T."/>
            <person name="Lokyitsang Y."/>
            <person name="Lubonja R."/>
            <person name="Lui A."/>
            <person name="MacDonald P."/>
            <person name="Magnisalis V."/>
            <person name="Maru K."/>
            <person name="Matthews C."/>
            <person name="McCusker W."/>
            <person name="McDonough S."/>
            <person name="Mehta T."/>
            <person name="Meldrim J."/>
            <person name="Meneus L."/>
            <person name="Mihai O."/>
            <person name="Mihalev A."/>
            <person name="Mihova T."/>
            <person name="Mittelman R."/>
            <person name="Mlenga V."/>
            <person name="Montmayeur A."/>
            <person name="Mulrain L."/>
            <person name="Navidi A."/>
            <person name="Naylor J."/>
            <person name="Negash T."/>
            <person name="Nguyen T."/>
            <person name="Nguyen N."/>
            <person name="Nicol R."/>
            <person name="Norbu C."/>
            <person name="Norbu N."/>
            <person name="Novod N."/>
            <person name="O'Neill B."/>
            <person name="Osman S."/>
            <person name="Markiewicz E."/>
            <person name="Oyono O.L."/>
            <person name="Patti C."/>
            <person name="Phunkhang P."/>
            <person name="Pierre F."/>
            <person name="Priest M."/>
            <person name="Raghuraman S."/>
            <person name="Rege F."/>
            <person name="Reyes R."/>
            <person name="Rise C."/>
            <person name="Rogov P."/>
            <person name="Ross K."/>
            <person name="Ryan E."/>
            <person name="Settipalli S."/>
            <person name="Shea T."/>
            <person name="Sherpa N."/>
            <person name="Shi L."/>
            <person name="Shih D."/>
            <person name="Sparrow T."/>
            <person name="Spaulding J."/>
            <person name="Stalker J."/>
            <person name="Stange-Thomann N."/>
            <person name="Stavropoulos S."/>
            <person name="Stone C."/>
            <person name="Strader C."/>
            <person name="Tesfaye S."/>
            <person name="Thomson T."/>
            <person name="Thoulutsang Y."/>
            <person name="Thoulutsang D."/>
            <person name="Topham K."/>
            <person name="Topping I."/>
            <person name="Tsamla T."/>
            <person name="Vassiliev H."/>
            <person name="Vo A."/>
            <person name="Wangchuk T."/>
            <person name="Wangdi T."/>
            <person name="Weiand M."/>
            <person name="Wilkinson J."/>
            <person name="Wilson A."/>
            <person name="Yadav S."/>
            <person name="Young G."/>
            <person name="Yu Q."/>
            <person name="Zembek L."/>
            <person name="Zhong D."/>
            <person name="Zimmer A."/>
            <person name="Zwirko Z."/>
            <person name="Jaffe D.B."/>
            <person name="Alvarez P."/>
            <person name="Brockman W."/>
            <person name="Butler J."/>
            <person name="Chin C."/>
            <person name="Gnerre S."/>
            <person name="Grabherr M."/>
            <person name="Kleber M."/>
            <person name="Mauceli E."/>
            <person name="MacCallum I."/>
        </authorList>
    </citation>
    <scope>NUCLEOTIDE SEQUENCE [LARGE SCALE GENOMIC DNA]</scope>
    <source>
        <strain evidence="2 3">TSC#14021-0224.01</strain>
    </source>
</reference>
<organism evidence="2 3">
    <name type="scientific">Drosophila erecta</name>
    <name type="common">Fruit fly</name>
    <dbReference type="NCBI Taxonomy" id="7220"/>
    <lineage>
        <taxon>Eukaryota</taxon>
        <taxon>Metazoa</taxon>
        <taxon>Ecdysozoa</taxon>
        <taxon>Arthropoda</taxon>
        <taxon>Hexapoda</taxon>
        <taxon>Insecta</taxon>
        <taxon>Pterygota</taxon>
        <taxon>Neoptera</taxon>
        <taxon>Endopterygota</taxon>
        <taxon>Diptera</taxon>
        <taxon>Brachycera</taxon>
        <taxon>Muscomorpha</taxon>
        <taxon>Ephydroidea</taxon>
        <taxon>Drosophilidae</taxon>
        <taxon>Drosophila</taxon>
        <taxon>Sophophora</taxon>
    </lineage>
</organism>
<reference evidence="2 3" key="2">
    <citation type="journal article" date="2008" name="Bioinformatics">
        <title>Assembly reconciliation.</title>
        <authorList>
            <person name="Zimin A.V."/>
            <person name="Smith D.R."/>
            <person name="Sutton G."/>
            <person name="Yorke J.A."/>
        </authorList>
    </citation>
    <scope>NUCLEOTIDE SEQUENCE [LARGE SCALE GENOMIC DNA]</scope>
    <source>
        <strain evidence="2 3">TSC#14021-0224.01</strain>
    </source>
</reference>
<evidence type="ECO:0000313" key="3">
    <source>
        <dbReference type="Proteomes" id="UP000008711"/>
    </source>
</evidence>
<evidence type="ECO:0000313" key="2">
    <source>
        <dbReference type="EMBL" id="KQS61951.1"/>
    </source>
</evidence>
<dbReference type="Proteomes" id="UP000008711">
    <property type="component" value="Unassembled WGS sequence"/>
</dbReference>
<dbReference type="OrthoDB" id="447173at2759"/>
<dbReference type="EMBL" id="CH954179">
    <property type="protein sequence ID" value="KQS61951.1"/>
    <property type="molecule type" value="Genomic_DNA"/>
</dbReference>
<accession>A0A0Q5VZ99</accession>
<dbReference type="GO" id="GO:0005930">
    <property type="term" value="C:axoneme"/>
    <property type="evidence" value="ECO:0007669"/>
    <property type="project" value="EnsemblMetazoa"/>
</dbReference>
<evidence type="ECO:0000259" key="1">
    <source>
        <dbReference type="Pfam" id="PF08385"/>
    </source>
</evidence>
<protein>
    <recommendedName>
        <fullName evidence="1">Dynein heavy chain tail domain-containing protein</fullName>
    </recommendedName>
</protein>
<dbReference type="GO" id="GO:0007605">
    <property type="term" value="P:sensory perception of sound"/>
    <property type="evidence" value="ECO:0007669"/>
    <property type="project" value="EnsemblMetazoa"/>
</dbReference>
<keyword evidence="3" id="KW-1185">Reference proteome</keyword>
<gene>
    <name evidence="2" type="primary">Dere\GG27137</name>
    <name evidence="2" type="synonym">GG27137</name>
    <name evidence="2" type="ORF">Dere_GG27137</name>
</gene>
<dbReference type="GO" id="GO:0035721">
    <property type="term" value="P:intraciliary retrograde transport"/>
    <property type="evidence" value="ECO:0007669"/>
    <property type="project" value="EnsemblMetazoa"/>
</dbReference>
<dbReference type="GO" id="GO:0007628">
    <property type="term" value="P:adult walking behavior"/>
    <property type="evidence" value="ECO:0007669"/>
    <property type="project" value="EnsemblMetazoa"/>
</dbReference>
<sequence>MFSISPGITSLRDEIKYWQQKLGQKSSSRLDREAAQVFIGVLENIEKQISTIDGANPSGTIEEFLDHAHSNLDELWRLPYNYPQQRMTDLLDIIGKRLLEVCLAQLLAEDVWSLNSSHVNNLMSQSIDTVDAWIQLCDSLTRLFWPNYVKHPWLGESHVPKRGQQFKERLSEIRSIKQLYKQIATLLEDTELQEMFQEQAPFTGVF</sequence>